<dbReference type="SMART" id="SM00912">
    <property type="entry name" value="Haemagg_act"/>
    <property type="match status" value="1"/>
</dbReference>
<dbReference type="RefSeq" id="WP_103920328.1">
    <property type="nucleotide sequence ID" value="NZ_FMSV02000498.1"/>
</dbReference>
<dbReference type="Gene3D" id="2.160.20.10">
    <property type="entry name" value="Single-stranded right-handed beta-helix, Pectin lyase-like"/>
    <property type="match status" value="3"/>
</dbReference>
<name>A0A1H6FBZ8_9GAMM</name>
<reference evidence="3 4" key="1">
    <citation type="submission" date="2016-10" db="EMBL/GenBank/DDBJ databases">
        <authorList>
            <person name="de Groot N.N."/>
        </authorList>
    </citation>
    <scope>NUCLEOTIDE SEQUENCE [LARGE SCALE GENOMIC DNA]</scope>
    <source>
        <strain evidence="3">MBHS1</strain>
    </source>
</reference>
<keyword evidence="4" id="KW-1185">Reference proteome</keyword>
<dbReference type="AlphaFoldDB" id="A0A1H6FBZ8"/>
<keyword evidence="1" id="KW-0732">Signal</keyword>
<sequence length="764" mass="78654">MKMHLCANFSAGLCATLTSLLCSAVYAEVVLDGTLGQTGALAGPNYQVTADLGQQAGGNLFHSFSQLNLQTGESATFSGPDSVSNIISRVTGGKTSFINGMLSSDIAGAGFYLFNPAGVQFGEQASLNLGSSFYVSSADYLRLTDDLRFSAQPNSIPSNLSNASPAAFGFINQNSAPVSFTDSQLSLTNGQHFLVAGGPINLDGSQLKTASGTIQLLATQEPGELATNAIADITNGADIQLNASELEVSQTVGGSLFIHGGDVQLQNSALKAKTRSQTTGQVQIQAKNLSLDNTEINTKTFGTGDAGTLQVNAKSMTISNAANLNTSTAGSGQGGKLTVNVTDKLTINKSLSYAETDYPFSGLFSNSENQEGPAGDAGTIEVNVGSLEISDAGTISSTSYGSGQGGNINIQVANDAHMRSGGTIITGTLEGDSGSILLHANGLLSLSGQHETGRTSIFSDTYGKGRAGNLNIQANNIELGSQARLSSSSFGSGTGGDIQLLAQNIQMKDNAGLYSSSESTAADAGNGGNIYLQTETLTTSNQAVVSSITAGSGNAGQIQIDAENIHLTNGGGIASASQSTETYAGNSGNILLNVNNALDLTHNAQINTEAKNAGGGQILINTQQRLYAFNSKVTSSVQRGAGSGGDIQINRPRFVVLNNGQLLAQAFDGNGGNIQVQSQRLLLSHSSAIDATSQRGVDGEVVIESPQSQFTGELIPPATELLTQKDLEQTPCAEQEADQSRFILTSAPGVPNAVDDWLPSGFHD</sequence>
<dbReference type="Proteomes" id="UP000236724">
    <property type="component" value="Unassembled WGS sequence"/>
</dbReference>
<dbReference type="EMBL" id="FMSV02000498">
    <property type="protein sequence ID" value="SEH06564.1"/>
    <property type="molecule type" value="Genomic_DNA"/>
</dbReference>
<dbReference type="InterPro" id="IPR012334">
    <property type="entry name" value="Pectin_lyas_fold"/>
</dbReference>
<gene>
    <name evidence="3" type="ORF">MBHS_02427</name>
</gene>
<dbReference type="OrthoDB" id="5621213at2"/>
<organism evidence="3 4">
    <name type="scientific">Candidatus Venteria ishoeyi</name>
    <dbReference type="NCBI Taxonomy" id="1899563"/>
    <lineage>
        <taxon>Bacteria</taxon>
        <taxon>Pseudomonadati</taxon>
        <taxon>Pseudomonadota</taxon>
        <taxon>Gammaproteobacteria</taxon>
        <taxon>Thiotrichales</taxon>
        <taxon>Thiotrichaceae</taxon>
        <taxon>Venteria</taxon>
    </lineage>
</organism>
<feature type="domain" description="Filamentous haemagglutinin FhaB/tRNA nuclease CdiA-like TPS" evidence="2">
    <location>
        <begin position="30"/>
        <end position="144"/>
    </location>
</feature>
<dbReference type="NCBIfam" id="TIGR01901">
    <property type="entry name" value="adhes_NPXG"/>
    <property type="match status" value="1"/>
</dbReference>
<feature type="signal peptide" evidence="1">
    <location>
        <begin position="1"/>
        <end position="27"/>
    </location>
</feature>
<dbReference type="Pfam" id="PF05860">
    <property type="entry name" value="TPS"/>
    <property type="match status" value="1"/>
</dbReference>
<evidence type="ECO:0000313" key="4">
    <source>
        <dbReference type="Proteomes" id="UP000236724"/>
    </source>
</evidence>
<accession>A0A1H6FBZ8</accession>
<dbReference type="InterPro" id="IPR011050">
    <property type="entry name" value="Pectin_lyase_fold/virulence"/>
</dbReference>
<protein>
    <submittedName>
        <fullName evidence="3">Haemagglutination activity domain protein</fullName>
    </submittedName>
</protein>
<evidence type="ECO:0000259" key="2">
    <source>
        <dbReference type="SMART" id="SM00912"/>
    </source>
</evidence>
<feature type="chain" id="PRO_5014925824" evidence="1">
    <location>
        <begin position="28"/>
        <end position="764"/>
    </location>
</feature>
<dbReference type="InterPro" id="IPR008638">
    <property type="entry name" value="FhaB/CdiA-like_TPS"/>
</dbReference>
<evidence type="ECO:0000256" key="1">
    <source>
        <dbReference type="SAM" id="SignalP"/>
    </source>
</evidence>
<dbReference type="SUPFAM" id="SSF51126">
    <property type="entry name" value="Pectin lyase-like"/>
    <property type="match status" value="2"/>
</dbReference>
<proteinExistence type="predicted"/>
<evidence type="ECO:0000313" key="3">
    <source>
        <dbReference type="EMBL" id="SEH06564.1"/>
    </source>
</evidence>